<name>A0A2M7Q854_9BACT</name>
<keyword evidence="1" id="KW-1133">Transmembrane helix</keyword>
<evidence type="ECO:0008006" key="4">
    <source>
        <dbReference type="Google" id="ProtNLM"/>
    </source>
</evidence>
<organism evidence="2 3">
    <name type="scientific">Candidatus Wolfebacteria bacterium CG_4_10_14_0_8_um_filter_37_11</name>
    <dbReference type="NCBI Taxonomy" id="1975062"/>
    <lineage>
        <taxon>Bacteria</taxon>
        <taxon>Candidatus Wolfeibacteriota</taxon>
    </lineage>
</organism>
<feature type="transmembrane region" description="Helical" evidence="1">
    <location>
        <begin position="7"/>
        <end position="25"/>
    </location>
</feature>
<keyword evidence="1" id="KW-0472">Membrane</keyword>
<proteinExistence type="predicted"/>
<gene>
    <name evidence="2" type="ORF">COY96_00770</name>
</gene>
<sequence length="192" mass="22123">MNNIKKYLLIGLGAVVLIGLSWFIFGGNYPIVFVDFSAISAKDYNKNYLSSLNYYEKALKTYAQDLQVLEADEAKQEIKRAVLDNLIEDILIDRELKKEIKQDDLNVLVEKKINEISESQIADKAIETLYGFSFNEFRQRVLKPQAKKEILENRLFLAGIDFDEKMKDIKAQSRVKIFLSGFGWNGKEVVIK</sequence>
<accession>A0A2M7Q854</accession>
<reference evidence="3" key="1">
    <citation type="submission" date="2017-09" db="EMBL/GenBank/DDBJ databases">
        <title>Depth-based differentiation of microbial function through sediment-hosted aquifers and enrichment of novel symbionts in the deep terrestrial subsurface.</title>
        <authorList>
            <person name="Probst A.J."/>
            <person name="Ladd B."/>
            <person name="Jarett J.K."/>
            <person name="Geller-Mcgrath D.E."/>
            <person name="Sieber C.M.K."/>
            <person name="Emerson J.B."/>
            <person name="Anantharaman K."/>
            <person name="Thomas B.C."/>
            <person name="Malmstrom R."/>
            <person name="Stieglmeier M."/>
            <person name="Klingl A."/>
            <person name="Woyke T."/>
            <person name="Ryan C.M."/>
            <person name="Banfield J.F."/>
        </authorList>
    </citation>
    <scope>NUCLEOTIDE SEQUENCE [LARGE SCALE GENOMIC DNA]</scope>
</reference>
<protein>
    <recommendedName>
        <fullName evidence="4">SurA N-terminal domain-containing protein</fullName>
    </recommendedName>
</protein>
<dbReference type="Proteomes" id="UP000230363">
    <property type="component" value="Unassembled WGS sequence"/>
</dbReference>
<dbReference type="EMBL" id="PFKZ01000029">
    <property type="protein sequence ID" value="PIY59627.1"/>
    <property type="molecule type" value="Genomic_DNA"/>
</dbReference>
<evidence type="ECO:0000313" key="3">
    <source>
        <dbReference type="Proteomes" id="UP000230363"/>
    </source>
</evidence>
<keyword evidence="1" id="KW-0812">Transmembrane</keyword>
<comment type="caution">
    <text evidence="2">The sequence shown here is derived from an EMBL/GenBank/DDBJ whole genome shotgun (WGS) entry which is preliminary data.</text>
</comment>
<evidence type="ECO:0000313" key="2">
    <source>
        <dbReference type="EMBL" id="PIY59627.1"/>
    </source>
</evidence>
<evidence type="ECO:0000256" key="1">
    <source>
        <dbReference type="SAM" id="Phobius"/>
    </source>
</evidence>
<dbReference type="AlphaFoldDB" id="A0A2M7Q854"/>